<evidence type="ECO:0000256" key="1">
    <source>
        <dbReference type="SAM" id="Phobius"/>
    </source>
</evidence>
<accession>X1CPW5</accession>
<dbReference type="EMBL" id="BART01011533">
    <property type="protein sequence ID" value="GAG86311.1"/>
    <property type="molecule type" value="Genomic_DNA"/>
</dbReference>
<evidence type="ECO:0000313" key="2">
    <source>
        <dbReference type="EMBL" id="GAG86311.1"/>
    </source>
</evidence>
<organism evidence="2">
    <name type="scientific">marine sediment metagenome</name>
    <dbReference type="NCBI Taxonomy" id="412755"/>
    <lineage>
        <taxon>unclassified sequences</taxon>
        <taxon>metagenomes</taxon>
        <taxon>ecological metagenomes</taxon>
    </lineage>
</organism>
<keyword evidence="1" id="KW-0472">Membrane</keyword>
<feature type="non-terminal residue" evidence="2">
    <location>
        <position position="1"/>
    </location>
</feature>
<gene>
    <name evidence="2" type="ORF">S01H4_24527</name>
</gene>
<sequence length="117" mass="12717">SKKGDTATYKRIEAALKVKHPGEVMKPFLKTTGKITAIQKAKAEKVVSEVAKQLGQKKLAKATITRIAGKIAPFIGIFLATWTAINLAKNKNIQELYKKLLTSEPGCLTLRAASILL</sequence>
<reference evidence="2" key="1">
    <citation type="journal article" date="2014" name="Front. Microbiol.">
        <title>High frequency of phylogenetically diverse reductive dehalogenase-homologous genes in deep subseafloor sedimentary metagenomes.</title>
        <authorList>
            <person name="Kawai M."/>
            <person name="Futagami T."/>
            <person name="Toyoda A."/>
            <person name="Takaki Y."/>
            <person name="Nishi S."/>
            <person name="Hori S."/>
            <person name="Arai W."/>
            <person name="Tsubouchi T."/>
            <person name="Morono Y."/>
            <person name="Uchiyama I."/>
            <person name="Ito T."/>
            <person name="Fujiyama A."/>
            <person name="Inagaki F."/>
            <person name="Takami H."/>
        </authorList>
    </citation>
    <scope>NUCLEOTIDE SEQUENCE</scope>
    <source>
        <strain evidence="2">Expedition CK06-06</strain>
    </source>
</reference>
<protein>
    <submittedName>
        <fullName evidence="2">Uncharacterized protein</fullName>
    </submittedName>
</protein>
<feature type="transmembrane region" description="Helical" evidence="1">
    <location>
        <begin position="67"/>
        <end position="85"/>
    </location>
</feature>
<keyword evidence="1" id="KW-1133">Transmembrane helix</keyword>
<dbReference type="AlphaFoldDB" id="X1CPW5"/>
<proteinExistence type="predicted"/>
<comment type="caution">
    <text evidence="2">The sequence shown here is derived from an EMBL/GenBank/DDBJ whole genome shotgun (WGS) entry which is preliminary data.</text>
</comment>
<keyword evidence="1" id="KW-0812">Transmembrane</keyword>
<name>X1CPW5_9ZZZZ</name>